<feature type="transmembrane region" description="Helical" evidence="1">
    <location>
        <begin position="399"/>
        <end position="420"/>
    </location>
</feature>
<evidence type="ECO:0000313" key="2">
    <source>
        <dbReference type="EMBL" id="OEU19845.1"/>
    </source>
</evidence>
<dbReference type="PANTHER" id="PTHR34289">
    <property type="entry name" value="PROTEIN, PUTATIVE (DUF819)-RELATED"/>
    <property type="match status" value="1"/>
</dbReference>
<keyword evidence="1" id="KW-1133">Transmembrane helix</keyword>
<dbReference type="AlphaFoldDB" id="A0A1E7FP18"/>
<feature type="transmembrane region" description="Helical" evidence="1">
    <location>
        <begin position="32"/>
        <end position="50"/>
    </location>
</feature>
<dbReference type="PANTHER" id="PTHR34289:SF8">
    <property type="entry name" value="DUF819 DOMAIN-CONTAINING PROTEIN"/>
    <property type="match status" value="1"/>
</dbReference>
<evidence type="ECO:0000256" key="1">
    <source>
        <dbReference type="SAM" id="Phobius"/>
    </source>
</evidence>
<dbReference type="OrthoDB" id="45797at2759"/>
<feature type="transmembrane region" description="Helical" evidence="1">
    <location>
        <begin position="7"/>
        <end position="26"/>
    </location>
</feature>
<feature type="transmembrane region" description="Helical" evidence="1">
    <location>
        <begin position="283"/>
        <end position="302"/>
    </location>
</feature>
<evidence type="ECO:0000313" key="3">
    <source>
        <dbReference type="Proteomes" id="UP000095751"/>
    </source>
</evidence>
<accession>A0A1E7FP18</accession>
<name>A0A1E7FP18_9STRA</name>
<organism evidence="2 3">
    <name type="scientific">Fragilariopsis cylindrus CCMP1102</name>
    <dbReference type="NCBI Taxonomy" id="635003"/>
    <lineage>
        <taxon>Eukaryota</taxon>
        <taxon>Sar</taxon>
        <taxon>Stramenopiles</taxon>
        <taxon>Ochrophyta</taxon>
        <taxon>Bacillariophyta</taxon>
        <taxon>Bacillariophyceae</taxon>
        <taxon>Bacillariophycidae</taxon>
        <taxon>Bacillariales</taxon>
        <taxon>Bacillariaceae</taxon>
        <taxon>Fragilariopsis</taxon>
    </lineage>
</organism>
<dbReference type="Pfam" id="PF05684">
    <property type="entry name" value="DUF819"/>
    <property type="match status" value="1"/>
</dbReference>
<protein>
    <recommendedName>
        <fullName evidence="4">DUF819-domain-containing protein</fullName>
    </recommendedName>
</protein>
<feature type="transmembrane region" description="Helical" evidence="1">
    <location>
        <begin position="432"/>
        <end position="454"/>
    </location>
</feature>
<proteinExistence type="predicted"/>
<feature type="transmembrane region" description="Helical" evidence="1">
    <location>
        <begin position="62"/>
        <end position="82"/>
    </location>
</feature>
<evidence type="ECO:0008006" key="4">
    <source>
        <dbReference type="Google" id="ProtNLM"/>
    </source>
</evidence>
<dbReference type="Proteomes" id="UP000095751">
    <property type="component" value="Unassembled WGS sequence"/>
</dbReference>
<feature type="transmembrane region" description="Helical" evidence="1">
    <location>
        <begin position="314"/>
        <end position="338"/>
    </location>
</feature>
<keyword evidence="1" id="KW-0472">Membrane</keyword>
<dbReference type="InterPro" id="IPR008537">
    <property type="entry name" value="DUF819"/>
</dbReference>
<dbReference type="KEGG" id="fcy:FRACYDRAFT_224556"/>
<feature type="transmembrane region" description="Helical" evidence="1">
    <location>
        <begin position="258"/>
        <end position="276"/>
    </location>
</feature>
<sequence>MLLMLRLIPPTAGASLALIASSLFGIQIERIIPSSGILATLLSSAFFGNFVSSRWVPTKHPLYDLCFTLFLPSSLALLLLAYRPPSSSSSASPSPNSISACILRIAMPFLIASISSLFGCWLSYRCALAFRWFHGSIEYAKITTGCMSASYVGGSVNFMSTARLIGAPANLLGSLVTSDLLTMSIYFSFLSSSLDWKWLVSKFSHTTAPTKTTQTTTIATKSNGVKEYAQNGKGERKSYVNDIHDEDDDNIAPNLRSVYLASIPLLISTYLIVNVANRVENVVGRFVPGAACAIIAIVAPILNSLVQNKAYWKSFSIAATAWSDFFFLSFFASIGIAANLSSALSMGPACLLFSTVALTVHVLGTTFGCAIWNRLILMLGRRRGAKNNMNILSLDLEDVWIASNAAIGGPATAAAFCGRMKKRDPGKLQGRTIAATVWGVVGYAIGTFVGVSMYRMI</sequence>
<keyword evidence="3" id="KW-1185">Reference proteome</keyword>
<feature type="transmembrane region" description="Helical" evidence="1">
    <location>
        <begin position="102"/>
        <end position="124"/>
    </location>
</feature>
<feature type="transmembrane region" description="Helical" evidence="1">
    <location>
        <begin position="350"/>
        <end position="379"/>
    </location>
</feature>
<gene>
    <name evidence="2" type="ORF">FRACYDRAFT_224556</name>
</gene>
<keyword evidence="1" id="KW-0812">Transmembrane</keyword>
<dbReference type="EMBL" id="KV784355">
    <property type="protein sequence ID" value="OEU19845.1"/>
    <property type="molecule type" value="Genomic_DNA"/>
</dbReference>
<reference evidence="2 3" key="1">
    <citation type="submission" date="2016-09" db="EMBL/GenBank/DDBJ databases">
        <title>Extensive genetic diversity and differential bi-allelic expression allows diatom success in the polar Southern Ocean.</title>
        <authorList>
            <consortium name="DOE Joint Genome Institute"/>
            <person name="Mock T."/>
            <person name="Otillar R.P."/>
            <person name="Strauss J."/>
            <person name="Dupont C."/>
            <person name="Frickenhaus S."/>
            <person name="Maumus F."/>
            <person name="Mcmullan M."/>
            <person name="Sanges R."/>
            <person name="Schmutz J."/>
            <person name="Toseland A."/>
            <person name="Valas R."/>
            <person name="Veluchamy A."/>
            <person name="Ward B.J."/>
            <person name="Allen A."/>
            <person name="Barry K."/>
            <person name="Falciatore A."/>
            <person name="Ferrante M."/>
            <person name="Fortunato A.E."/>
            <person name="Gloeckner G."/>
            <person name="Gruber A."/>
            <person name="Hipkin R."/>
            <person name="Janech M."/>
            <person name="Kroth P."/>
            <person name="Leese F."/>
            <person name="Lindquist E."/>
            <person name="Lyon B.R."/>
            <person name="Martin J."/>
            <person name="Mayer C."/>
            <person name="Parker M."/>
            <person name="Quesneville H."/>
            <person name="Raymond J."/>
            <person name="Uhlig C."/>
            <person name="Valentin K.U."/>
            <person name="Worden A.Z."/>
            <person name="Armbrust E.V."/>
            <person name="Bowler C."/>
            <person name="Green B."/>
            <person name="Moulton V."/>
            <person name="Van Oosterhout C."/>
            <person name="Grigoriev I."/>
        </authorList>
    </citation>
    <scope>NUCLEOTIDE SEQUENCE [LARGE SCALE GENOMIC DNA]</scope>
    <source>
        <strain evidence="2 3">CCMP1102</strain>
    </source>
</reference>
<dbReference type="InParanoid" id="A0A1E7FP18"/>